<dbReference type="RefSeq" id="WP_345424922.1">
    <property type="nucleotide sequence ID" value="NZ_AP031496.1"/>
</dbReference>
<evidence type="ECO:0000313" key="4">
    <source>
        <dbReference type="Proteomes" id="UP001409585"/>
    </source>
</evidence>
<gene>
    <name evidence="3" type="ORF">GCM10025791_33350</name>
</gene>
<proteinExistence type="predicted"/>
<organism evidence="3 4">
    <name type="scientific">Halioxenophilus aromaticivorans</name>
    <dbReference type="NCBI Taxonomy" id="1306992"/>
    <lineage>
        <taxon>Bacteria</taxon>
        <taxon>Pseudomonadati</taxon>
        <taxon>Pseudomonadota</taxon>
        <taxon>Gammaproteobacteria</taxon>
        <taxon>Alteromonadales</taxon>
        <taxon>Alteromonadaceae</taxon>
        <taxon>Halioxenophilus</taxon>
    </lineage>
</organism>
<dbReference type="EMBL" id="BAABLX010000028">
    <property type="protein sequence ID" value="GAA4950373.1"/>
    <property type="molecule type" value="Genomic_DNA"/>
</dbReference>
<dbReference type="CDD" id="cd05379">
    <property type="entry name" value="CAP_bacterial"/>
    <property type="match status" value="1"/>
</dbReference>
<dbReference type="InterPro" id="IPR035940">
    <property type="entry name" value="CAP_sf"/>
</dbReference>
<dbReference type="PANTHER" id="PTHR31157">
    <property type="entry name" value="SCP DOMAIN-CONTAINING PROTEIN"/>
    <property type="match status" value="1"/>
</dbReference>
<protein>
    <recommendedName>
        <fullName evidence="2">SCP domain-containing protein</fullName>
    </recommendedName>
</protein>
<evidence type="ECO:0000313" key="3">
    <source>
        <dbReference type="EMBL" id="GAA4950373.1"/>
    </source>
</evidence>
<evidence type="ECO:0000256" key="1">
    <source>
        <dbReference type="SAM" id="SignalP"/>
    </source>
</evidence>
<keyword evidence="4" id="KW-1185">Reference proteome</keyword>
<keyword evidence="1" id="KW-0732">Signal</keyword>
<reference evidence="4" key="1">
    <citation type="journal article" date="2019" name="Int. J. Syst. Evol. Microbiol.">
        <title>The Global Catalogue of Microorganisms (GCM) 10K type strain sequencing project: providing services to taxonomists for standard genome sequencing and annotation.</title>
        <authorList>
            <consortium name="The Broad Institute Genomics Platform"/>
            <consortium name="The Broad Institute Genome Sequencing Center for Infectious Disease"/>
            <person name="Wu L."/>
            <person name="Ma J."/>
        </authorList>
    </citation>
    <scope>NUCLEOTIDE SEQUENCE [LARGE SCALE GENOMIC DNA]</scope>
    <source>
        <strain evidence="4">JCM 19134</strain>
    </source>
</reference>
<dbReference type="SMART" id="SM00198">
    <property type="entry name" value="SCP"/>
    <property type="match status" value="1"/>
</dbReference>
<dbReference type="InterPro" id="IPR014044">
    <property type="entry name" value="CAP_dom"/>
</dbReference>
<accession>A0AAV3U5R9</accession>
<dbReference type="PANTHER" id="PTHR31157:SF1">
    <property type="entry name" value="SCP DOMAIN-CONTAINING PROTEIN"/>
    <property type="match status" value="1"/>
</dbReference>
<dbReference type="AlphaFoldDB" id="A0AAV3U5R9"/>
<dbReference type="Gene3D" id="3.40.33.10">
    <property type="entry name" value="CAP"/>
    <property type="match status" value="1"/>
</dbReference>
<evidence type="ECO:0000259" key="2">
    <source>
        <dbReference type="SMART" id="SM00198"/>
    </source>
</evidence>
<feature type="chain" id="PRO_5043887182" description="SCP domain-containing protein" evidence="1">
    <location>
        <begin position="31"/>
        <end position="324"/>
    </location>
</feature>
<dbReference type="Pfam" id="PF00188">
    <property type="entry name" value="CAP"/>
    <property type="match status" value="1"/>
</dbReference>
<comment type="caution">
    <text evidence="3">The sequence shown here is derived from an EMBL/GenBank/DDBJ whole genome shotgun (WGS) entry which is preliminary data.</text>
</comment>
<dbReference type="SUPFAM" id="SSF55797">
    <property type="entry name" value="PR-1-like"/>
    <property type="match status" value="1"/>
</dbReference>
<feature type="domain" description="SCP" evidence="2">
    <location>
        <begin position="187"/>
        <end position="321"/>
    </location>
</feature>
<feature type="signal peptide" evidence="1">
    <location>
        <begin position="1"/>
        <end position="30"/>
    </location>
</feature>
<name>A0AAV3U5R9_9ALTE</name>
<sequence>MTATTKRTLTRIMAAGAIVAASAVSHTALAQSVNLNNTVAFANQDSNSGTVFVNQYGALVMRGNRWQATQEYYDVTPNTVLEFLFRPRKNGEIHGIGLENDNAVSSQRIFKLAGSQNWGIRGEYTYDRTDGKNQKFTIPIGQYYTGTNLRVVFVSDNDVNNPQNVSVFKNVKLYESTPPPTTGCITPMQQQLLDAHNNARSTGRQCGNTYMPAAPALTWNCKLGQAAANHSQDMATNDFFSHTGSDGLSPFDRMSNLGYNYRTAGENIFAGGATVSSAVNAWLQSPGHCTNIMGQGFTEMGGAMKQNSSSTYNYYWTVNFGAPQ</sequence>
<dbReference type="Proteomes" id="UP001409585">
    <property type="component" value="Unassembled WGS sequence"/>
</dbReference>